<evidence type="ECO:0000313" key="1">
    <source>
        <dbReference type="EMBL" id="MDW3779666.1"/>
    </source>
</evidence>
<name>A0AAW9CBQ5_KLUCR</name>
<gene>
    <name evidence="1" type="ORF">QWU01_22965</name>
</gene>
<keyword evidence="1" id="KW-0449">Lipoprotein</keyword>
<dbReference type="Gene3D" id="3.55.50.60">
    <property type="entry name" value="DotD protein"/>
    <property type="match status" value="1"/>
</dbReference>
<dbReference type="EMBL" id="JAUEQX010000023">
    <property type="protein sequence ID" value="MDW3779666.1"/>
    <property type="molecule type" value="Genomic_DNA"/>
</dbReference>
<comment type="caution">
    <text evidence="1">The sequence shown here is derived from an EMBL/GenBank/DDBJ whole genome shotgun (WGS) entry which is preliminary data.</text>
</comment>
<sequence>MSKINLPAMLCISLLAGCQQYTVPANAPQSLTSNYGAASSVAVTRHAQYQMWDRGIIGSHKNEAVTRSLPVLHANSDSLSFDWDGDAVELLNTLAQARGLQFNYSGVRLPLPVSIHVRNMTFSNALRIVEAQTAWRASINQYPGLLQLTFMKPESARK</sequence>
<dbReference type="InterPro" id="IPR038140">
    <property type="entry name" value="DotD_sf"/>
</dbReference>
<evidence type="ECO:0000313" key="2">
    <source>
        <dbReference type="Proteomes" id="UP001276300"/>
    </source>
</evidence>
<dbReference type="Pfam" id="PF16816">
    <property type="entry name" value="DotD"/>
    <property type="match status" value="1"/>
</dbReference>
<dbReference type="Proteomes" id="UP001276300">
    <property type="component" value="Unassembled WGS sequence"/>
</dbReference>
<dbReference type="AlphaFoldDB" id="A0AAW9CBQ5"/>
<dbReference type="RefSeq" id="WP_318243157.1">
    <property type="nucleotide sequence ID" value="NZ_JAMWJA010000011.1"/>
</dbReference>
<organism evidence="1 2">
    <name type="scientific">Kluyvera cryocrescens</name>
    <name type="common">Kluyvera citrophila</name>
    <dbReference type="NCBI Taxonomy" id="580"/>
    <lineage>
        <taxon>Bacteria</taxon>
        <taxon>Pseudomonadati</taxon>
        <taxon>Pseudomonadota</taxon>
        <taxon>Gammaproteobacteria</taxon>
        <taxon>Enterobacterales</taxon>
        <taxon>Enterobacteriaceae</taxon>
        <taxon>Kluyvera</taxon>
    </lineage>
</organism>
<protein>
    <submittedName>
        <fullName evidence="1">DotD/TraH family lipoprotein</fullName>
    </submittedName>
</protein>
<dbReference type="InterPro" id="IPR031817">
    <property type="entry name" value="DotD"/>
</dbReference>
<reference evidence="1" key="1">
    <citation type="journal article" date="2023" name="J Glob Antimicrob Resist">
        <title>Emergence of NDM-1 and KPC-3 carbapenemases in Kluyvera cryocrescens: Investigating genetic heterogeneity and acquisition routes of blaNDM-1 in Enterobacterales species in Portugal.</title>
        <authorList>
            <person name="Loiodice M."/>
            <person name="Ribeiro M."/>
            <person name="Peixe L."/>
            <person name="Novais A."/>
        </authorList>
    </citation>
    <scope>NUCLEOTIDE SEQUENCE</scope>
    <source>
        <strain evidence="1">K629</strain>
    </source>
</reference>
<proteinExistence type="predicted"/>
<dbReference type="PROSITE" id="PS51257">
    <property type="entry name" value="PROKAR_LIPOPROTEIN"/>
    <property type="match status" value="1"/>
</dbReference>
<accession>A0AAW9CBQ5</accession>